<evidence type="ECO:0000256" key="3">
    <source>
        <dbReference type="ARBA" id="ARBA00022946"/>
    </source>
</evidence>
<accession>A0AAD4M921</accession>
<evidence type="ECO:0000256" key="6">
    <source>
        <dbReference type="ARBA" id="ARBA00023274"/>
    </source>
</evidence>
<gene>
    <name evidence="8" type="ORF">B0F90DRAFT_1695625</name>
</gene>
<proteinExistence type="inferred from homology"/>
<comment type="similarity">
    <text evidence="2">Belongs to the mitochondrion-specific ribosomal protein mS29 family.</text>
</comment>
<dbReference type="PANTHER" id="PTHR12810">
    <property type="entry name" value="MITOCHONDRIAL 28S RIBOSOMAL PROTEIN S29"/>
    <property type="match status" value="1"/>
</dbReference>
<evidence type="ECO:0000313" key="8">
    <source>
        <dbReference type="EMBL" id="KAI0306051.1"/>
    </source>
</evidence>
<evidence type="ECO:0000256" key="1">
    <source>
        <dbReference type="ARBA" id="ARBA00004173"/>
    </source>
</evidence>
<keyword evidence="9" id="KW-1185">Reference proteome</keyword>
<protein>
    <recommendedName>
        <fullName evidence="7">Small ribosomal subunit protein mS29</fullName>
    </recommendedName>
</protein>
<organism evidence="8 9">
    <name type="scientific">Multifurca ochricompacta</name>
    <dbReference type="NCBI Taxonomy" id="376703"/>
    <lineage>
        <taxon>Eukaryota</taxon>
        <taxon>Fungi</taxon>
        <taxon>Dikarya</taxon>
        <taxon>Basidiomycota</taxon>
        <taxon>Agaricomycotina</taxon>
        <taxon>Agaricomycetes</taxon>
        <taxon>Russulales</taxon>
        <taxon>Russulaceae</taxon>
        <taxon>Multifurca</taxon>
    </lineage>
</organism>
<dbReference type="PANTHER" id="PTHR12810:SF0">
    <property type="entry name" value="SMALL RIBOSOMAL SUBUNIT PROTEIN MS29"/>
    <property type="match status" value="1"/>
</dbReference>
<evidence type="ECO:0000256" key="4">
    <source>
        <dbReference type="ARBA" id="ARBA00022980"/>
    </source>
</evidence>
<dbReference type="Proteomes" id="UP001203297">
    <property type="component" value="Unassembled WGS sequence"/>
</dbReference>
<evidence type="ECO:0000256" key="2">
    <source>
        <dbReference type="ARBA" id="ARBA00009863"/>
    </source>
</evidence>
<dbReference type="AlphaFoldDB" id="A0AAD4M921"/>
<evidence type="ECO:0000256" key="7">
    <source>
        <dbReference type="ARBA" id="ARBA00035140"/>
    </source>
</evidence>
<dbReference type="GO" id="GO:0005763">
    <property type="term" value="C:mitochondrial small ribosomal subunit"/>
    <property type="evidence" value="ECO:0007669"/>
    <property type="project" value="TreeGrafter"/>
</dbReference>
<evidence type="ECO:0000313" key="9">
    <source>
        <dbReference type="Proteomes" id="UP001203297"/>
    </source>
</evidence>
<keyword evidence="3" id="KW-0809">Transit peptide</keyword>
<dbReference type="InterPro" id="IPR019368">
    <property type="entry name" value="Ribosomal_mS29"/>
</dbReference>
<dbReference type="GO" id="GO:0003735">
    <property type="term" value="F:structural constituent of ribosome"/>
    <property type="evidence" value="ECO:0007669"/>
    <property type="project" value="TreeGrafter"/>
</dbReference>
<keyword evidence="6" id="KW-0687">Ribonucleoprotein</keyword>
<dbReference type="EMBL" id="WTXG01000004">
    <property type="protein sequence ID" value="KAI0306051.1"/>
    <property type="molecule type" value="Genomic_DNA"/>
</dbReference>
<evidence type="ECO:0000256" key="5">
    <source>
        <dbReference type="ARBA" id="ARBA00023128"/>
    </source>
</evidence>
<keyword evidence="4" id="KW-0689">Ribosomal protein</keyword>
<name>A0AAD4M921_9AGAM</name>
<sequence>MSFLSFTVTTRSRASLTALREVGSSLKARSYAAQAKGGSVKQNVQGYKGGKNQKLTKKQQRLEAMRNNKSPGVRLRPTPPSQLKHELFQSQRLDELMLPDFNAEELTERNLGKAMAFPLPENDAVRVFGVPRNVLLDFRILSKAASVVRDVTIKLVDRLQAASQESSQKNRFVLSGSVGSGKSFLLIQGVEYAASAGWLVMYIPRAINLVNSSTPYSYDLRTQTYLQPLFAQRTLQRFRTVNENTLSSLVAEEKIDLHDGLSLSQGTPLISLIDVGIKDQTFAPTVLAALLEALGKQTKVPVLLAVDDFQALFTKTAYKTPHFQTIRAWHLSMPRLIIDYASGRKTFARGAVVGALSLSDKTYGLSQELRHALGLQPWLQPSSYLKVAPEITAFTKGIQILKVPEKLNVNEAASLFEVWNKNKSFHTPGSDEVFLAKYTESAGNPRDFVWKGLLSTLQT</sequence>
<reference evidence="8" key="1">
    <citation type="journal article" date="2022" name="New Phytol.">
        <title>Evolutionary transition to the ectomycorrhizal habit in the genomes of a hyperdiverse lineage of mushroom-forming fungi.</title>
        <authorList>
            <person name="Looney B."/>
            <person name="Miyauchi S."/>
            <person name="Morin E."/>
            <person name="Drula E."/>
            <person name="Courty P.E."/>
            <person name="Kohler A."/>
            <person name="Kuo A."/>
            <person name="LaButti K."/>
            <person name="Pangilinan J."/>
            <person name="Lipzen A."/>
            <person name="Riley R."/>
            <person name="Andreopoulos W."/>
            <person name="He G."/>
            <person name="Johnson J."/>
            <person name="Nolan M."/>
            <person name="Tritt A."/>
            <person name="Barry K.W."/>
            <person name="Grigoriev I.V."/>
            <person name="Nagy L.G."/>
            <person name="Hibbett D."/>
            <person name="Henrissat B."/>
            <person name="Matheny P.B."/>
            <person name="Labbe J."/>
            <person name="Martin F.M."/>
        </authorList>
    </citation>
    <scope>NUCLEOTIDE SEQUENCE</scope>
    <source>
        <strain evidence="8">BPL690</strain>
    </source>
</reference>
<keyword evidence="5" id="KW-0496">Mitochondrion</keyword>
<comment type="caution">
    <text evidence="8">The sequence shown here is derived from an EMBL/GenBank/DDBJ whole genome shotgun (WGS) entry which is preliminary data.</text>
</comment>
<comment type="subcellular location">
    <subcellularLocation>
        <location evidence="1">Mitochondrion</location>
    </subcellularLocation>
</comment>
<dbReference type="Gene3D" id="3.40.50.300">
    <property type="entry name" value="P-loop containing nucleotide triphosphate hydrolases"/>
    <property type="match status" value="1"/>
</dbReference>
<dbReference type="InterPro" id="IPR027417">
    <property type="entry name" value="P-loop_NTPase"/>
</dbReference>
<dbReference type="Pfam" id="PF10236">
    <property type="entry name" value="DAP3"/>
    <property type="match status" value="1"/>
</dbReference>